<name>A0A1H9YIY8_9FIRM</name>
<dbReference type="AlphaFoldDB" id="A0A1H9YIY8"/>
<keyword evidence="2" id="KW-1185">Reference proteome</keyword>
<protein>
    <submittedName>
        <fullName evidence="1">Uncharacterized protein</fullName>
    </submittedName>
</protein>
<accession>A0A1H9YIY8</accession>
<dbReference type="STRING" id="29364.SAMN04487772_10245"/>
<organism evidence="1 2">
    <name type="scientific">[Clostridium] polysaccharolyticum</name>
    <dbReference type="NCBI Taxonomy" id="29364"/>
    <lineage>
        <taxon>Bacteria</taxon>
        <taxon>Bacillati</taxon>
        <taxon>Bacillota</taxon>
        <taxon>Clostridia</taxon>
        <taxon>Lachnospirales</taxon>
        <taxon>Lachnospiraceae</taxon>
    </lineage>
</organism>
<dbReference type="EMBL" id="FOHN01000002">
    <property type="protein sequence ID" value="SES69024.1"/>
    <property type="molecule type" value="Genomic_DNA"/>
</dbReference>
<dbReference type="Proteomes" id="UP000199800">
    <property type="component" value="Unassembled WGS sequence"/>
</dbReference>
<evidence type="ECO:0000313" key="2">
    <source>
        <dbReference type="Proteomes" id="UP000199800"/>
    </source>
</evidence>
<sequence>MSDCNSVVERTGNDLLTEKLVLAVCQYLEEVERAERGDKPVLIEKKVTGFTPETEIKGFKVGE</sequence>
<proteinExistence type="predicted"/>
<reference evidence="1 2" key="1">
    <citation type="submission" date="2016-10" db="EMBL/GenBank/DDBJ databases">
        <authorList>
            <person name="de Groot N.N."/>
        </authorList>
    </citation>
    <scope>NUCLEOTIDE SEQUENCE [LARGE SCALE GENOMIC DNA]</scope>
    <source>
        <strain evidence="1 2">DSM 1801</strain>
    </source>
</reference>
<evidence type="ECO:0000313" key="1">
    <source>
        <dbReference type="EMBL" id="SES69024.1"/>
    </source>
</evidence>
<gene>
    <name evidence="1" type="ORF">SAMN04487772_10245</name>
</gene>